<name>A0A512NE74_9HYPH</name>
<dbReference type="SMART" id="SM01130">
    <property type="entry name" value="DHDPS"/>
    <property type="match status" value="1"/>
</dbReference>
<keyword evidence="7 12" id="KW-0220">Diaminopimelate biosynthesis</keyword>
<dbReference type="PIRSF" id="PIRSF001365">
    <property type="entry name" value="DHDPS"/>
    <property type="match status" value="1"/>
</dbReference>
<dbReference type="UniPathway" id="UPA00034">
    <property type="reaction ID" value="UER00017"/>
</dbReference>
<dbReference type="InterPro" id="IPR005263">
    <property type="entry name" value="DapA"/>
</dbReference>
<accession>A0A512NE74</accession>
<proteinExistence type="inferred from homology"/>
<keyword evidence="8 12" id="KW-0457">Lysine biosynthesis</keyword>
<dbReference type="EC" id="4.3.3.7" evidence="4 12"/>
<evidence type="ECO:0000256" key="7">
    <source>
        <dbReference type="ARBA" id="ARBA00022915"/>
    </source>
</evidence>
<evidence type="ECO:0000256" key="9">
    <source>
        <dbReference type="ARBA" id="ARBA00023239"/>
    </source>
</evidence>
<dbReference type="InterPro" id="IPR020625">
    <property type="entry name" value="Schiff_base-form_aldolases_AS"/>
</dbReference>
<dbReference type="PRINTS" id="PR00146">
    <property type="entry name" value="DHPICSNTHASE"/>
</dbReference>
<dbReference type="HAMAP" id="MF_00418">
    <property type="entry name" value="DapA"/>
    <property type="match status" value="1"/>
</dbReference>
<dbReference type="RefSeq" id="WP_147151619.1">
    <property type="nucleotide sequence ID" value="NZ_BKAJ01000076.1"/>
</dbReference>
<dbReference type="InterPro" id="IPR013785">
    <property type="entry name" value="Aldolase_TIM"/>
</dbReference>
<comment type="catalytic activity">
    <reaction evidence="11 12">
        <text>L-aspartate 4-semialdehyde + pyruvate = (2S,4S)-4-hydroxy-2,3,4,5-tetrahydrodipicolinate + H2O + H(+)</text>
        <dbReference type="Rhea" id="RHEA:34171"/>
        <dbReference type="ChEBI" id="CHEBI:15361"/>
        <dbReference type="ChEBI" id="CHEBI:15377"/>
        <dbReference type="ChEBI" id="CHEBI:15378"/>
        <dbReference type="ChEBI" id="CHEBI:67139"/>
        <dbReference type="ChEBI" id="CHEBI:537519"/>
        <dbReference type="EC" id="4.3.3.7"/>
    </reaction>
</comment>
<dbReference type="GO" id="GO:0008840">
    <property type="term" value="F:4-hydroxy-tetrahydrodipicolinate synthase activity"/>
    <property type="evidence" value="ECO:0007669"/>
    <property type="project" value="UniProtKB-UniRule"/>
</dbReference>
<keyword evidence="10 12" id="KW-0704">Schiff base</keyword>
<organism evidence="16 17">
    <name type="scientific">Reyranella soli</name>
    <dbReference type="NCBI Taxonomy" id="1230389"/>
    <lineage>
        <taxon>Bacteria</taxon>
        <taxon>Pseudomonadati</taxon>
        <taxon>Pseudomonadota</taxon>
        <taxon>Alphaproteobacteria</taxon>
        <taxon>Hyphomicrobiales</taxon>
        <taxon>Reyranellaceae</taxon>
        <taxon>Reyranella</taxon>
    </lineage>
</organism>
<dbReference type="EMBL" id="BKAJ01000076">
    <property type="protein sequence ID" value="GEP57246.1"/>
    <property type="molecule type" value="Genomic_DNA"/>
</dbReference>
<dbReference type="PANTHER" id="PTHR12128:SF66">
    <property type="entry name" value="4-HYDROXY-2-OXOGLUTARATE ALDOLASE, MITOCHONDRIAL"/>
    <property type="match status" value="1"/>
</dbReference>
<evidence type="ECO:0000256" key="2">
    <source>
        <dbReference type="ARBA" id="ARBA00005120"/>
    </source>
</evidence>
<dbReference type="GO" id="GO:0019877">
    <property type="term" value="P:diaminopimelate biosynthetic process"/>
    <property type="evidence" value="ECO:0007669"/>
    <property type="project" value="UniProtKB-UniRule"/>
</dbReference>
<dbReference type="Proteomes" id="UP000321058">
    <property type="component" value="Unassembled WGS sequence"/>
</dbReference>
<comment type="pathway">
    <text evidence="2 12">Amino-acid biosynthesis; L-lysine biosynthesis via DAP pathway; (S)-tetrahydrodipicolinate from L-aspartate: step 3/4.</text>
</comment>
<evidence type="ECO:0000256" key="12">
    <source>
        <dbReference type="HAMAP-Rule" id="MF_00418"/>
    </source>
</evidence>
<evidence type="ECO:0000256" key="8">
    <source>
        <dbReference type="ARBA" id="ARBA00023154"/>
    </source>
</evidence>
<dbReference type="GO" id="GO:0005829">
    <property type="term" value="C:cytosol"/>
    <property type="evidence" value="ECO:0007669"/>
    <property type="project" value="TreeGrafter"/>
</dbReference>
<comment type="similarity">
    <text evidence="3 12 13">Belongs to the DapA family.</text>
</comment>
<evidence type="ECO:0000256" key="1">
    <source>
        <dbReference type="ARBA" id="ARBA00003294"/>
    </source>
</evidence>
<keyword evidence="6 12" id="KW-0028">Amino-acid biosynthesis</keyword>
<keyword evidence="9 12" id="KW-0456">Lyase</keyword>
<dbReference type="NCBIfam" id="TIGR00674">
    <property type="entry name" value="dapA"/>
    <property type="match status" value="1"/>
</dbReference>
<dbReference type="InterPro" id="IPR002220">
    <property type="entry name" value="DapA-like"/>
</dbReference>
<sequence>MNPLTLRCRGASAALPTPYRMGRVDLVALDAFCKRLIDRGIAALVPCGTTGEAPLLTAEEHHQVVAITVAAAAGRVPVIAGAGSNNTAAAVELARSAERAGASALLCVTPCYLKPSQAGMMMHFRTIHDATGLPIMLYDVPARTGCALDDVTVRRLAELPRIVGLKDATGDIPRVARLRRRLGPDFLLLSGDDASQSAFRLAGGDGCISVTANVAPALLAALHAACDEKLEAEVRWFDQILAPLHEALFLEANPIPLKRALSVLGLMGDGLRLPLTPLSPTFDRKLRRVLETVSVLEEKEAARLAAARRATAHAA</sequence>
<keyword evidence="17" id="KW-1185">Reference proteome</keyword>
<gene>
    <name evidence="16" type="primary">dapA_1</name>
    <name evidence="12" type="synonym">dapA</name>
    <name evidence="16" type="ORF">RSO01_44120</name>
</gene>
<feature type="active site" description="Schiff-base intermediate with substrate" evidence="12 14">
    <location>
        <position position="166"/>
    </location>
</feature>
<evidence type="ECO:0000256" key="5">
    <source>
        <dbReference type="ARBA" id="ARBA00022490"/>
    </source>
</evidence>
<comment type="caution">
    <text evidence="16">The sequence shown here is derived from an EMBL/GenBank/DDBJ whole genome shotgun (WGS) entry which is preliminary data.</text>
</comment>
<evidence type="ECO:0000256" key="13">
    <source>
        <dbReference type="PIRNR" id="PIRNR001365"/>
    </source>
</evidence>
<dbReference type="SUPFAM" id="SSF51569">
    <property type="entry name" value="Aldolase"/>
    <property type="match status" value="1"/>
</dbReference>
<dbReference type="Gene3D" id="3.20.20.70">
    <property type="entry name" value="Aldolase class I"/>
    <property type="match status" value="1"/>
</dbReference>
<evidence type="ECO:0000313" key="16">
    <source>
        <dbReference type="EMBL" id="GEP57246.1"/>
    </source>
</evidence>
<dbReference type="AlphaFoldDB" id="A0A512NE74"/>
<evidence type="ECO:0000256" key="10">
    <source>
        <dbReference type="ARBA" id="ARBA00023270"/>
    </source>
</evidence>
<feature type="active site" description="Proton donor/acceptor" evidence="12 14">
    <location>
        <position position="138"/>
    </location>
</feature>
<dbReference type="PROSITE" id="PS00666">
    <property type="entry name" value="DHDPS_2"/>
    <property type="match status" value="1"/>
</dbReference>
<comment type="subcellular location">
    <subcellularLocation>
        <location evidence="12">Cytoplasm</location>
    </subcellularLocation>
</comment>
<evidence type="ECO:0000256" key="11">
    <source>
        <dbReference type="ARBA" id="ARBA00047836"/>
    </source>
</evidence>
<feature type="site" description="Part of a proton relay during catalysis" evidence="12">
    <location>
        <position position="112"/>
    </location>
</feature>
<reference evidence="16 17" key="1">
    <citation type="submission" date="2019-07" db="EMBL/GenBank/DDBJ databases">
        <title>Whole genome shotgun sequence of Reyranella soli NBRC 108950.</title>
        <authorList>
            <person name="Hosoyama A."/>
            <person name="Uohara A."/>
            <person name="Ohji S."/>
            <person name="Ichikawa N."/>
        </authorList>
    </citation>
    <scope>NUCLEOTIDE SEQUENCE [LARGE SCALE GENOMIC DNA]</scope>
    <source>
        <strain evidence="16 17">NBRC 108950</strain>
    </source>
</reference>
<feature type="site" description="Part of a proton relay during catalysis" evidence="12">
    <location>
        <position position="49"/>
    </location>
</feature>
<comment type="subunit">
    <text evidence="12">Homotetramer; dimer of dimers.</text>
</comment>
<feature type="binding site" evidence="12 15">
    <location>
        <position position="208"/>
    </location>
    <ligand>
        <name>pyruvate</name>
        <dbReference type="ChEBI" id="CHEBI:15361"/>
    </ligand>
</feature>
<evidence type="ECO:0000313" key="17">
    <source>
        <dbReference type="Proteomes" id="UP000321058"/>
    </source>
</evidence>
<dbReference type="GO" id="GO:0009089">
    <property type="term" value="P:lysine biosynthetic process via diaminopimelate"/>
    <property type="evidence" value="ECO:0007669"/>
    <property type="project" value="UniProtKB-UniRule"/>
</dbReference>
<evidence type="ECO:0000256" key="4">
    <source>
        <dbReference type="ARBA" id="ARBA00012086"/>
    </source>
</evidence>
<comment type="caution">
    <text evidence="12">Was originally thought to be a dihydrodipicolinate synthase (DHDPS), catalyzing the condensation of (S)-aspartate-beta-semialdehyde [(S)-ASA] and pyruvate to dihydrodipicolinate (DHDP). However, it was shown in E.coli that the product of the enzymatic reaction is not dihydrodipicolinate but in fact (4S)-4-hydroxy-2,3,4,5-tetrahydro-(2S)-dipicolinic acid (HTPA), and that the consecutive dehydration reaction leading to DHDP is not spontaneous but catalyzed by DapB.</text>
</comment>
<dbReference type="Pfam" id="PF00701">
    <property type="entry name" value="DHDPS"/>
    <property type="match status" value="1"/>
</dbReference>
<evidence type="ECO:0000256" key="15">
    <source>
        <dbReference type="PIRSR" id="PIRSR001365-2"/>
    </source>
</evidence>
<feature type="binding site" evidence="12 15">
    <location>
        <position position="50"/>
    </location>
    <ligand>
        <name>pyruvate</name>
        <dbReference type="ChEBI" id="CHEBI:15361"/>
    </ligand>
</feature>
<evidence type="ECO:0000256" key="14">
    <source>
        <dbReference type="PIRSR" id="PIRSR001365-1"/>
    </source>
</evidence>
<dbReference type="PANTHER" id="PTHR12128">
    <property type="entry name" value="DIHYDRODIPICOLINATE SYNTHASE"/>
    <property type="match status" value="1"/>
</dbReference>
<evidence type="ECO:0000256" key="6">
    <source>
        <dbReference type="ARBA" id="ARBA00022605"/>
    </source>
</evidence>
<dbReference type="CDD" id="cd00950">
    <property type="entry name" value="DHDPS"/>
    <property type="match status" value="1"/>
</dbReference>
<comment type="function">
    <text evidence="1 12">Catalyzes the condensation of (S)-aspartate-beta-semialdehyde [(S)-ASA] and pyruvate to 4-hydroxy-tetrahydrodipicolinate (HTPA).</text>
</comment>
<protein>
    <recommendedName>
        <fullName evidence="4 12">4-hydroxy-tetrahydrodipicolinate synthase</fullName>
        <shortName evidence="12">HTPA synthase</shortName>
        <ecNumber evidence="4 12">4.3.3.7</ecNumber>
    </recommendedName>
</protein>
<dbReference type="PROSITE" id="PS00665">
    <property type="entry name" value="DHDPS_1"/>
    <property type="match status" value="1"/>
</dbReference>
<dbReference type="OrthoDB" id="9778880at2"/>
<keyword evidence="5 12" id="KW-0963">Cytoplasm</keyword>
<dbReference type="InterPro" id="IPR020624">
    <property type="entry name" value="Schiff_base-form_aldolases_CS"/>
</dbReference>
<evidence type="ECO:0000256" key="3">
    <source>
        <dbReference type="ARBA" id="ARBA00007592"/>
    </source>
</evidence>